<gene>
    <name evidence="4" type="primary">dact2</name>
    <name evidence="4" type="ORF">N1851_025836</name>
</gene>
<comment type="caution">
    <text evidence="4">The sequence shown here is derived from an EMBL/GenBank/DDBJ whole genome shotgun (WGS) entry which is preliminary data.</text>
</comment>
<feature type="compositionally biased region" description="Basic and acidic residues" evidence="3">
    <location>
        <begin position="479"/>
        <end position="488"/>
    </location>
</feature>
<sequence>MLSLKVCASGSGVAAAGAGGDHRGRVAERLRAALAGLHELHVLREKQGDMVTWALRADREEARAGGGGSASGSVVLADEEQRLEATLTALKQQLSRLRRQDVGLKTHLQQLGQQISDLKIDVNKVSTDQLESDSRPSSGFYELSDGGSCSLSNSCTSIYSECLSSSQTSLLQSPMSPPSSHNTSPPINAEACWRRPGDENAGRPTLPRTSGLHLGSSRIRTGAVGPERPRPRPVSTGDLDRMVAAGPGCYKSVPGKKPTMGPVPRTSTLDSKFQSSLMSRNGTEVYHYPSPLHAVALQSPIFAFAGELSTMECQGPSADAGPSRDDLQKGQVGPETKYLGYIGKLLQRNTTTRTSIQSEQKRDTQWICSEHNRELSDNGTACPIVESRGVPLQPIPTGALDINSLEAKWERECSPEQGSLPTSNPALKCQAPESLQRYSYPAAIRECSAAQANTSTTVNHNNKLPAEHSALARSHSEKRHAAVRETRVVQKKCPAQKPVLAHSSSTEDHLGWDPQASSAAAPNDFVHAKFVPAGSQRVKVRQADRKTKAVKLRRKTSEKPRAVRHQQGYSSGERARESQGSGSRGEVELRRSGKEKVSPRLGEQRRHSGSDSSLCGPGLMHPHRVHPKPISFPAVTKSGKGRRTQRLEPEQPMEQRRRRQGTGKWPVDVEVFQATCTPRTREPYTHVAATRQMVHATSARPHSGQWVGPSRSYKPPVSSSCFFSALNTRYPPAPYPAGSRYPPRCESEYSAECASLFHSTIAASSVGDLSDDTTNHFGDSESSQSFQSHSDSDSSLSLEDDDDQVHCPGGEGGALVWAQSAQGPAVARVALQRPPHPERPACRIKASRALKKKIRRFQPASLKVMTLV</sequence>
<feature type="region of interest" description="Disordered" evidence="3">
    <location>
        <begin position="535"/>
        <end position="663"/>
    </location>
</feature>
<evidence type="ECO:0000313" key="4">
    <source>
        <dbReference type="EMBL" id="KAK0137960.1"/>
    </source>
</evidence>
<dbReference type="AlphaFoldDB" id="A0AA47NUL9"/>
<protein>
    <submittedName>
        <fullName evidence="4">Dapper 2</fullName>
    </submittedName>
</protein>
<dbReference type="GO" id="GO:1900108">
    <property type="term" value="P:negative regulation of nodal signaling pathway"/>
    <property type="evidence" value="ECO:0007669"/>
    <property type="project" value="TreeGrafter"/>
</dbReference>
<proteinExistence type="inferred from homology"/>
<dbReference type="PANTHER" id="PTHR15919:SF13">
    <property type="entry name" value="DAPPER HOMOLOG 2"/>
    <property type="match status" value="1"/>
</dbReference>
<feature type="compositionally biased region" description="Basic and acidic residues" evidence="3">
    <location>
        <begin position="645"/>
        <end position="655"/>
    </location>
</feature>
<reference evidence="4" key="1">
    <citation type="journal article" date="2023" name="Front. Mar. Sci.">
        <title>A new Merluccius polli reference genome to investigate the effects of global change in West African waters.</title>
        <authorList>
            <person name="Mateo J.L."/>
            <person name="Blanco-Fernandez C."/>
            <person name="Garcia-Vazquez E."/>
            <person name="Machado-Schiaffino G."/>
        </authorList>
    </citation>
    <scope>NUCLEOTIDE SEQUENCE</scope>
    <source>
        <strain evidence="4">C29</strain>
        <tissue evidence="4">Fin</tissue>
    </source>
</reference>
<dbReference type="Pfam" id="PF15268">
    <property type="entry name" value="Dapper"/>
    <property type="match status" value="1"/>
</dbReference>
<dbReference type="PANTHER" id="PTHR15919">
    <property type="entry name" value="DAPPER-RELATED"/>
    <property type="match status" value="1"/>
</dbReference>
<evidence type="ECO:0000256" key="3">
    <source>
        <dbReference type="SAM" id="MobiDB-lite"/>
    </source>
</evidence>
<dbReference type="Proteomes" id="UP001174136">
    <property type="component" value="Unassembled WGS sequence"/>
</dbReference>
<evidence type="ECO:0000313" key="5">
    <source>
        <dbReference type="Proteomes" id="UP001174136"/>
    </source>
</evidence>
<keyword evidence="2" id="KW-0175">Coiled coil</keyword>
<accession>A0AA47NUL9</accession>
<keyword evidence="5" id="KW-1185">Reference proteome</keyword>
<dbReference type="InterPro" id="IPR024843">
    <property type="entry name" value="Dapper"/>
</dbReference>
<feature type="region of interest" description="Disordered" evidence="3">
    <location>
        <begin position="195"/>
        <end position="242"/>
    </location>
</feature>
<evidence type="ECO:0000256" key="2">
    <source>
        <dbReference type="ARBA" id="ARBA00023054"/>
    </source>
</evidence>
<dbReference type="GO" id="GO:0005737">
    <property type="term" value="C:cytoplasm"/>
    <property type="evidence" value="ECO:0007669"/>
    <property type="project" value="TreeGrafter"/>
</dbReference>
<name>A0AA47NUL9_MERPO</name>
<feature type="region of interest" description="Disordered" evidence="3">
    <location>
        <begin position="772"/>
        <end position="813"/>
    </location>
</feature>
<evidence type="ECO:0000256" key="1">
    <source>
        <dbReference type="ARBA" id="ARBA00010807"/>
    </source>
</evidence>
<feature type="compositionally biased region" description="Basic and acidic residues" evidence="3">
    <location>
        <begin position="585"/>
        <end position="609"/>
    </location>
</feature>
<organism evidence="4 5">
    <name type="scientific">Merluccius polli</name>
    <name type="common">Benguela hake</name>
    <name type="synonym">Merluccius cadenati</name>
    <dbReference type="NCBI Taxonomy" id="89951"/>
    <lineage>
        <taxon>Eukaryota</taxon>
        <taxon>Metazoa</taxon>
        <taxon>Chordata</taxon>
        <taxon>Craniata</taxon>
        <taxon>Vertebrata</taxon>
        <taxon>Euteleostomi</taxon>
        <taxon>Actinopterygii</taxon>
        <taxon>Neopterygii</taxon>
        <taxon>Teleostei</taxon>
        <taxon>Neoteleostei</taxon>
        <taxon>Acanthomorphata</taxon>
        <taxon>Zeiogadaria</taxon>
        <taxon>Gadariae</taxon>
        <taxon>Gadiformes</taxon>
        <taxon>Gadoidei</taxon>
        <taxon>Merlucciidae</taxon>
        <taxon>Merluccius</taxon>
    </lineage>
</organism>
<dbReference type="EMBL" id="JAOPHQ010004840">
    <property type="protein sequence ID" value="KAK0137960.1"/>
    <property type="molecule type" value="Genomic_DNA"/>
</dbReference>
<feature type="region of interest" description="Disordered" evidence="3">
    <location>
        <begin position="473"/>
        <end position="518"/>
    </location>
</feature>
<comment type="similarity">
    <text evidence="1">Belongs to the dapper family.</text>
</comment>
<feature type="compositionally biased region" description="Low complexity" evidence="3">
    <location>
        <begin position="780"/>
        <end position="797"/>
    </location>
</feature>